<proteinExistence type="predicted"/>
<dbReference type="AlphaFoldDB" id="V6LEK6"/>
<dbReference type="VEuPathDB" id="GiardiaDB:SS50377_22374"/>
<protein>
    <submittedName>
        <fullName evidence="2">Intraflagellar transport complex B, subunit 20</fullName>
    </submittedName>
</protein>
<name>V6LEK6_9EUKA</name>
<dbReference type="EMBL" id="KI546166">
    <property type="protein sequence ID" value="EST42131.1"/>
    <property type="molecule type" value="Genomic_DNA"/>
</dbReference>
<dbReference type="Proteomes" id="UP000018208">
    <property type="component" value="Unassembled WGS sequence"/>
</dbReference>
<dbReference type="InterPro" id="IPR028172">
    <property type="entry name" value="FT20"/>
</dbReference>
<organism evidence="1">
    <name type="scientific">Spironucleus salmonicida</name>
    <dbReference type="NCBI Taxonomy" id="348837"/>
    <lineage>
        <taxon>Eukaryota</taxon>
        <taxon>Metamonada</taxon>
        <taxon>Diplomonadida</taxon>
        <taxon>Hexamitidae</taxon>
        <taxon>Hexamitinae</taxon>
        <taxon>Spironucleus</taxon>
    </lineage>
</organism>
<dbReference type="OrthoDB" id="10251544at2759"/>
<gene>
    <name evidence="1" type="ORF">SS50377_18439</name>
    <name evidence="2" type="ORF">SS50377_22374</name>
</gene>
<evidence type="ECO:0000313" key="3">
    <source>
        <dbReference type="Proteomes" id="UP000018208"/>
    </source>
</evidence>
<evidence type="ECO:0000313" key="1">
    <source>
        <dbReference type="EMBL" id="EST42131.1"/>
    </source>
</evidence>
<dbReference type="Pfam" id="PF14931">
    <property type="entry name" value="IFT20"/>
    <property type="match status" value="1"/>
</dbReference>
<reference evidence="2" key="2">
    <citation type="submission" date="2020-12" db="EMBL/GenBank/DDBJ databases">
        <title>New Spironucleus salmonicida genome in near-complete chromosomes.</title>
        <authorList>
            <person name="Xu F."/>
            <person name="Kurt Z."/>
            <person name="Jimenez-Gonzalez A."/>
            <person name="Astvaldsson A."/>
            <person name="Andersson J.O."/>
            <person name="Svard S.G."/>
        </authorList>
    </citation>
    <scope>NUCLEOTIDE SEQUENCE</scope>
    <source>
        <strain evidence="2">ATCC 50377</strain>
    </source>
</reference>
<dbReference type="EMBL" id="AUWU02000003">
    <property type="protein sequence ID" value="KAH0574759.1"/>
    <property type="molecule type" value="Genomic_DNA"/>
</dbReference>
<sequence length="130" mass="14736">MDCDGLTFDDEQHVHIMPEAQRLETEKIVMAAKGYQEALEKFDSVSQKVISQIDQLARATEGKRGQSMSLRALNTGYDQQIEHNLAMGRAKLSCKNFELECAKMEVQAFEQFMTIQKQTKTAVVEIFGTE</sequence>
<reference evidence="1 2" key="1">
    <citation type="journal article" date="2014" name="PLoS Genet.">
        <title>The Genome of Spironucleus salmonicida Highlights a Fish Pathogen Adapted to Fluctuating Environments.</title>
        <authorList>
            <person name="Xu F."/>
            <person name="Jerlstrom-Hultqvist J."/>
            <person name="Einarsson E."/>
            <person name="Astvaldsson A."/>
            <person name="Svard S.G."/>
            <person name="Andersson J.O."/>
        </authorList>
    </citation>
    <scope>NUCLEOTIDE SEQUENCE</scope>
    <source>
        <strain evidence="2">ATCC 50377</strain>
    </source>
</reference>
<keyword evidence="3" id="KW-1185">Reference proteome</keyword>
<accession>V6LEK6</accession>
<evidence type="ECO:0000313" key="2">
    <source>
        <dbReference type="EMBL" id="KAH0574759.1"/>
    </source>
</evidence>